<name>A0A2U1MGS0_ARTAN</name>
<protein>
    <submittedName>
        <fullName evidence="2">Zinc finger MYM-type protein 1</fullName>
    </submittedName>
</protein>
<dbReference type="PANTHER" id="PTHR45749">
    <property type="match status" value="1"/>
</dbReference>
<keyword evidence="3" id="KW-1185">Reference proteome</keyword>
<dbReference type="SMART" id="SM00597">
    <property type="entry name" value="ZnF_TTF"/>
    <property type="match status" value="1"/>
</dbReference>
<proteinExistence type="predicted"/>
<reference evidence="2 3" key="1">
    <citation type="journal article" date="2018" name="Mol. Plant">
        <title>The genome of Artemisia annua provides insight into the evolution of Asteraceae family and artemisinin biosynthesis.</title>
        <authorList>
            <person name="Shen Q."/>
            <person name="Zhang L."/>
            <person name="Liao Z."/>
            <person name="Wang S."/>
            <person name="Yan T."/>
            <person name="Shi P."/>
            <person name="Liu M."/>
            <person name="Fu X."/>
            <person name="Pan Q."/>
            <person name="Wang Y."/>
            <person name="Lv Z."/>
            <person name="Lu X."/>
            <person name="Zhang F."/>
            <person name="Jiang W."/>
            <person name="Ma Y."/>
            <person name="Chen M."/>
            <person name="Hao X."/>
            <person name="Li L."/>
            <person name="Tang Y."/>
            <person name="Lv G."/>
            <person name="Zhou Y."/>
            <person name="Sun X."/>
            <person name="Brodelius P.E."/>
            <person name="Rose J.K.C."/>
            <person name="Tang K."/>
        </authorList>
    </citation>
    <scope>NUCLEOTIDE SEQUENCE [LARGE SCALE GENOMIC DNA]</scope>
    <source>
        <strain evidence="3">cv. Huhao1</strain>
        <tissue evidence="2">Leaf</tissue>
    </source>
</reference>
<accession>A0A2U1MGS0</accession>
<evidence type="ECO:0000259" key="1">
    <source>
        <dbReference type="SMART" id="SM00597"/>
    </source>
</evidence>
<feature type="domain" description="TTF-type" evidence="1">
    <location>
        <begin position="54"/>
        <end position="151"/>
    </location>
</feature>
<comment type="caution">
    <text evidence="2">The sequence shown here is derived from an EMBL/GenBank/DDBJ whole genome shotgun (WGS) entry which is preliminary data.</text>
</comment>
<dbReference type="EMBL" id="PKPP01005353">
    <property type="protein sequence ID" value="PWA60429.1"/>
    <property type="molecule type" value="Genomic_DNA"/>
</dbReference>
<dbReference type="PANTHER" id="PTHR45749:SF37">
    <property type="entry name" value="OS05G0311600 PROTEIN"/>
    <property type="match status" value="1"/>
</dbReference>
<dbReference type="OrthoDB" id="1730821at2759"/>
<dbReference type="AlphaFoldDB" id="A0A2U1MGS0"/>
<dbReference type="Proteomes" id="UP000245207">
    <property type="component" value="Unassembled WGS sequence"/>
</dbReference>
<gene>
    <name evidence="2" type="ORF">CTI12_AA379040</name>
</gene>
<evidence type="ECO:0000313" key="3">
    <source>
        <dbReference type="Proteomes" id="UP000245207"/>
    </source>
</evidence>
<evidence type="ECO:0000313" key="2">
    <source>
        <dbReference type="EMBL" id="PWA60429.1"/>
    </source>
</evidence>
<dbReference type="InterPro" id="IPR006580">
    <property type="entry name" value="Znf_TTF"/>
</dbReference>
<organism evidence="2 3">
    <name type="scientific">Artemisia annua</name>
    <name type="common">Sweet wormwood</name>
    <dbReference type="NCBI Taxonomy" id="35608"/>
    <lineage>
        <taxon>Eukaryota</taxon>
        <taxon>Viridiplantae</taxon>
        <taxon>Streptophyta</taxon>
        <taxon>Embryophyta</taxon>
        <taxon>Tracheophyta</taxon>
        <taxon>Spermatophyta</taxon>
        <taxon>Magnoliopsida</taxon>
        <taxon>eudicotyledons</taxon>
        <taxon>Gunneridae</taxon>
        <taxon>Pentapetalae</taxon>
        <taxon>asterids</taxon>
        <taxon>campanulids</taxon>
        <taxon>Asterales</taxon>
        <taxon>Asteraceae</taxon>
        <taxon>Asteroideae</taxon>
        <taxon>Anthemideae</taxon>
        <taxon>Artemisiinae</taxon>
        <taxon>Artemisia</taxon>
    </lineage>
</organism>
<sequence length="157" mass="18378">METDSSSLERDPAKQKLMWDYPPNQREEVRRAYLNSGPFQIHLEHYPAKVSTKHPRKFQYSWLKIFPNWLEYSPTTHSAYCFLCFLYCEKPNVRQGADAFIVGEFDKWKKVNDGNRCAFLKHISCLQHKNAIALSENLLNQATHNGNILEKMSVEIV</sequence>